<organism evidence="2">
    <name type="scientific">Zea mays</name>
    <name type="common">Maize</name>
    <dbReference type="NCBI Taxonomy" id="4577"/>
    <lineage>
        <taxon>Eukaryota</taxon>
        <taxon>Viridiplantae</taxon>
        <taxon>Streptophyta</taxon>
        <taxon>Embryophyta</taxon>
        <taxon>Tracheophyta</taxon>
        <taxon>Spermatophyta</taxon>
        <taxon>Magnoliopsida</taxon>
        <taxon>Liliopsida</taxon>
        <taxon>Poales</taxon>
        <taxon>Poaceae</taxon>
        <taxon>PACMAD clade</taxon>
        <taxon>Panicoideae</taxon>
        <taxon>Andropogonodae</taxon>
        <taxon>Andropogoneae</taxon>
        <taxon>Tripsacinae</taxon>
        <taxon>Zea</taxon>
    </lineage>
</organism>
<evidence type="ECO:0000313" key="2">
    <source>
        <dbReference type="EMBL" id="ACG25612.1"/>
    </source>
</evidence>
<sequence>MAARARTHGPLFSLLPLLLLLLLLLLAVLTVGNSSSSSSRCPGVPSMTAQQACGAVAGTRRMLELCLRTLRGGAPLPVTRHAAVAVRGALDAYAATVAAATSLLDGGAVPADGERAAFGSCMVGYGSARVAMARVAADLAAAGCDGSGARAAELEAGYTAGLRGMDACTGGMLSYPASPLYARNLADRNVTLLAALLCSLVPAPLA</sequence>
<protein>
    <submittedName>
        <fullName evidence="2">Retrotransposon protein</fullName>
    </submittedName>
</protein>
<keyword evidence="1" id="KW-0732">Signal</keyword>
<dbReference type="PANTHER" id="PTHR34838:SF1">
    <property type="entry name" value="OS08G0143150 PROTEIN"/>
    <property type="match status" value="1"/>
</dbReference>
<name>B6SL79_MAIZE</name>
<proteinExistence type="evidence at transcript level"/>
<accession>B6SL79</accession>
<reference evidence="2" key="1">
    <citation type="journal article" date="2009" name="Plant Mol. Biol.">
        <title>Insights into corn genes derived from large-scale cDNA sequencing.</title>
        <authorList>
            <person name="Alexandrov N.N."/>
            <person name="Brover V.V."/>
            <person name="Freidin S."/>
            <person name="Troukhan M.E."/>
            <person name="Tatarinova T.V."/>
            <person name="Zhang H."/>
            <person name="Swaller T.J."/>
            <person name="Lu Y.P."/>
            <person name="Bouck J."/>
            <person name="Flavell R.B."/>
            <person name="Feldmann K.A."/>
        </authorList>
    </citation>
    <scope>NUCLEOTIDE SEQUENCE</scope>
</reference>
<feature type="chain" id="PRO_5002847325" evidence="1">
    <location>
        <begin position="33"/>
        <end position="206"/>
    </location>
</feature>
<dbReference type="EMBL" id="EU953494">
    <property type="protein sequence ID" value="ACG25612.1"/>
    <property type="molecule type" value="mRNA"/>
</dbReference>
<dbReference type="ExpressionAtlas" id="B6SL79">
    <property type="expression patterns" value="baseline and differential"/>
</dbReference>
<evidence type="ECO:0000256" key="1">
    <source>
        <dbReference type="SAM" id="SignalP"/>
    </source>
</evidence>
<feature type="signal peptide" evidence="1">
    <location>
        <begin position="1"/>
        <end position="32"/>
    </location>
</feature>
<dbReference type="PANTHER" id="PTHR34838">
    <property type="entry name" value="OS08G0142100 PROTEIN-RELATED"/>
    <property type="match status" value="1"/>
</dbReference>
<dbReference type="AlphaFoldDB" id="B6SL79"/>